<sequence length="179" mass="20291">MQPIETERLILRNFREDDAEGLFAYLRAPVSGCFLDLKLADLAAARTDARARSGDDQQIAVALKGTDQLVGDLFAHREAEELDTVSVGWNFNPAFAGRGYAFEAARALFDQLFGLAGARRLYAYVEDHNTRSRRLCERLGMRQEGTFVEYITFRNDAAGNPIYENTMQYAILRREWAAR</sequence>
<dbReference type="EMBL" id="PZKE01000013">
    <property type="protein sequence ID" value="PTE13523.1"/>
    <property type="molecule type" value="Genomic_DNA"/>
</dbReference>
<gene>
    <name evidence="2" type="ORF">C5F44_13285</name>
</gene>
<dbReference type="PANTHER" id="PTHR43792:SF1">
    <property type="entry name" value="N-ACETYLTRANSFERASE DOMAIN-CONTAINING PROTEIN"/>
    <property type="match status" value="1"/>
</dbReference>
<keyword evidence="3" id="KW-1185">Reference proteome</keyword>
<dbReference type="Pfam" id="PF13302">
    <property type="entry name" value="Acetyltransf_3"/>
    <property type="match status" value="1"/>
</dbReference>
<accession>A0A2T4J6P3</accession>
<evidence type="ECO:0000313" key="3">
    <source>
        <dbReference type="Proteomes" id="UP000241362"/>
    </source>
</evidence>
<dbReference type="PROSITE" id="PS51186">
    <property type="entry name" value="GNAT"/>
    <property type="match status" value="1"/>
</dbReference>
<dbReference type="InterPro" id="IPR000182">
    <property type="entry name" value="GNAT_dom"/>
</dbReference>
<protein>
    <submittedName>
        <fullName evidence="2">GNAT family N-acetyltransferase</fullName>
    </submittedName>
</protein>
<dbReference type="GO" id="GO:0016747">
    <property type="term" value="F:acyltransferase activity, transferring groups other than amino-acyl groups"/>
    <property type="evidence" value="ECO:0007669"/>
    <property type="project" value="InterPro"/>
</dbReference>
<feature type="domain" description="N-acetyltransferase" evidence="1">
    <location>
        <begin position="9"/>
        <end position="168"/>
    </location>
</feature>
<keyword evidence="2" id="KW-0808">Transferase</keyword>
<dbReference type="SUPFAM" id="SSF55729">
    <property type="entry name" value="Acyl-CoA N-acyltransferases (Nat)"/>
    <property type="match status" value="1"/>
</dbReference>
<evidence type="ECO:0000259" key="1">
    <source>
        <dbReference type="PROSITE" id="PS51186"/>
    </source>
</evidence>
<reference evidence="2 3" key="1">
    <citation type="submission" date="2018-03" db="EMBL/GenBank/DDBJ databases">
        <title>Rhodobacter blasticus.</title>
        <authorList>
            <person name="Meyer T.E."/>
            <person name="Miller S."/>
            <person name="Lodha T."/>
            <person name="Gandham S."/>
            <person name="Chintalapati S."/>
            <person name="Chintalapati V.R."/>
        </authorList>
    </citation>
    <scope>NUCLEOTIDE SEQUENCE [LARGE SCALE GENOMIC DNA]</scope>
    <source>
        <strain evidence="2 3">DSM 2131</strain>
    </source>
</reference>
<proteinExistence type="predicted"/>
<comment type="caution">
    <text evidence="2">The sequence shown here is derived from an EMBL/GenBank/DDBJ whole genome shotgun (WGS) entry which is preliminary data.</text>
</comment>
<dbReference type="InterPro" id="IPR051531">
    <property type="entry name" value="N-acetyltransferase"/>
</dbReference>
<dbReference type="RefSeq" id="WP_107674024.1">
    <property type="nucleotide sequence ID" value="NZ_PZKE01000013.1"/>
</dbReference>
<dbReference type="AlphaFoldDB" id="A0A2T4J6P3"/>
<dbReference type="InterPro" id="IPR016181">
    <property type="entry name" value="Acyl_CoA_acyltransferase"/>
</dbReference>
<organism evidence="2 3">
    <name type="scientific">Fuscovulum blasticum DSM 2131</name>
    <dbReference type="NCBI Taxonomy" id="1188250"/>
    <lineage>
        <taxon>Bacteria</taxon>
        <taxon>Pseudomonadati</taxon>
        <taxon>Pseudomonadota</taxon>
        <taxon>Alphaproteobacteria</taxon>
        <taxon>Rhodobacterales</taxon>
        <taxon>Paracoccaceae</taxon>
        <taxon>Pseudogemmobacter</taxon>
    </lineage>
</organism>
<name>A0A2T4J6P3_FUSBL</name>
<dbReference type="PANTHER" id="PTHR43792">
    <property type="entry name" value="GNAT FAMILY, PUTATIVE (AFU_ORTHOLOGUE AFUA_3G00765)-RELATED-RELATED"/>
    <property type="match status" value="1"/>
</dbReference>
<evidence type="ECO:0000313" key="2">
    <source>
        <dbReference type="EMBL" id="PTE13523.1"/>
    </source>
</evidence>
<dbReference type="Gene3D" id="3.40.630.30">
    <property type="match status" value="1"/>
</dbReference>
<dbReference type="Proteomes" id="UP000241362">
    <property type="component" value="Unassembled WGS sequence"/>
</dbReference>